<proteinExistence type="predicted"/>
<evidence type="ECO:0000256" key="1">
    <source>
        <dbReference type="SAM" id="Phobius"/>
    </source>
</evidence>
<keyword evidence="1" id="KW-1133">Transmembrane helix</keyword>
<sequence length="27" mass="3301">MLTEYYIYIVVIVLIVVDATLYTYYHE</sequence>
<name>A0A381VXC8_9ZZZZ</name>
<gene>
    <name evidence="2" type="ORF">METZ01_LOCUS97813</name>
</gene>
<keyword evidence="1" id="KW-0472">Membrane</keyword>
<accession>A0A381VXC8</accession>
<dbReference type="AlphaFoldDB" id="A0A381VXC8"/>
<keyword evidence="1" id="KW-0812">Transmembrane</keyword>
<reference evidence="2" key="1">
    <citation type="submission" date="2018-05" db="EMBL/GenBank/DDBJ databases">
        <authorList>
            <person name="Lanie J.A."/>
            <person name="Ng W.-L."/>
            <person name="Kazmierczak K.M."/>
            <person name="Andrzejewski T.M."/>
            <person name="Davidsen T.M."/>
            <person name="Wayne K.J."/>
            <person name="Tettelin H."/>
            <person name="Glass J.I."/>
            <person name="Rusch D."/>
            <person name="Podicherti R."/>
            <person name="Tsui H.-C.T."/>
            <person name="Winkler M.E."/>
        </authorList>
    </citation>
    <scope>NUCLEOTIDE SEQUENCE</scope>
</reference>
<protein>
    <submittedName>
        <fullName evidence="2">Uncharacterized protein</fullName>
    </submittedName>
</protein>
<evidence type="ECO:0000313" key="2">
    <source>
        <dbReference type="EMBL" id="SVA44959.1"/>
    </source>
</evidence>
<dbReference type="EMBL" id="UINC01010074">
    <property type="protein sequence ID" value="SVA44959.1"/>
    <property type="molecule type" value="Genomic_DNA"/>
</dbReference>
<feature type="transmembrane region" description="Helical" evidence="1">
    <location>
        <begin position="6"/>
        <end position="25"/>
    </location>
</feature>
<organism evidence="2">
    <name type="scientific">marine metagenome</name>
    <dbReference type="NCBI Taxonomy" id="408172"/>
    <lineage>
        <taxon>unclassified sequences</taxon>
        <taxon>metagenomes</taxon>
        <taxon>ecological metagenomes</taxon>
    </lineage>
</organism>